<proteinExistence type="predicted"/>
<dbReference type="InterPro" id="IPR002686">
    <property type="entry name" value="Transposase_17"/>
</dbReference>
<dbReference type="EMBL" id="JANFQO010000019">
    <property type="protein sequence ID" value="MCQ4166667.1"/>
    <property type="molecule type" value="Genomic_DNA"/>
</dbReference>
<evidence type="ECO:0000313" key="3">
    <source>
        <dbReference type="Proteomes" id="UP001165498"/>
    </source>
</evidence>
<dbReference type="Pfam" id="PF01797">
    <property type="entry name" value="Y1_Tnp"/>
    <property type="match status" value="1"/>
</dbReference>
<dbReference type="PANTHER" id="PTHR34322">
    <property type="entry name" value="TRANSPOSASE, Y1_TNP DOMAIN-CONTAINING"/>
    <property type="match status" value="1"/>
</dbReference>
<organism evidence="2 3">
    <name type="scientific">Tahibacter harae</name>
    <dbReference type="NCBI Taxonomy" id="2963937"/>
    <lineage>
        <taxon>Bacteria</taxon>
        <taxon>Pseudomonadati</taxon>
        <taxon>Pseudomonadota</taxon>
        <taxon>Gammaproteobacteria</taxon>
        <taxon>Lysobacterales</taxon>
        <taxon>Rhodanobacteraceae</taxon>
        <taxon>Tahibacter</taxon>
    </lineage>
</organism>
<comment type="caution">
    <text evidence="2">The sequence shown here is derived from an EMBL/GenBank/DDBJ whole genome shotgun (WGS) entry which is preliminary data.</text>
</comment>
<name>A0ABT1QWK6_9GAMM</name>
<dbReference type="Gene3D" id="3.30.70.1290">
    <property type="entry name" value="Transposase IS200-like"/>
    <property type="match status" value="1"/>
</dbReference>
<dbReference type="SMART" id="SM01321">
    <property type="entry name" value="Y1_Tnp"/>
    <property type="match status" value="1"/>
</dbReference>
<feature type="domain" description="Transposase IS200-like" evidence="1">
    <location>
        <begin position="9"/>
        <end position="116"/>
    </location>
</feature>
<sequence length="214" mass="23805">MARLPRLDLPGIPQHVIQRGNNPLPCFPDSADRQRYLHILHGALPDTGMALHAYVLMSNRVHLLLAPPRLGAVSCLMQALGRRYVRAFNSRRGRTGTLWEGRYEPRPRATDAPAQFPCSSCASLCGQRDDVLPSPHPAYTALSTSRTERATAYRALLATILPDDELQAIRSYLQQQRALGRDSFRAMVEAKTRRLAGICSAHRPALRRGSCRST</sequence>
<keyword evidence="3" id="KW-1185">Reference proteome</keyword>
<dbReference type="PANTHER" id="PTHR34322:SF2">
    <property type="entry name" value="TRANSPOSASE IS200-LIKE DOMAIN-CONTAINING PROTEIN"/>
    <property type="match status" value="1"/>
</dbReference>
<dbReference type="InterPro" id="IPR036515">
    <property type="entry name" value="Transposase_17_sf"/>
</dbReference>
<gene>
    <name evidence="2" type="ORF">NM961_18290</name>
</gene>
<dbReference type="RefSeq" id="WP_255915854.1">
    <property type="nucleotide sequence ID" value="NZ_JANFQO010000019.1"/>
</dbReference>
<evidence type="ECO:0000259" key="1">
    <source>
        <dbReference type="SMART" id="SM01321"/>
    </source>
</evidence>
<dbReference type="SUPFAM" id="SSF143422">
    <property type="entry name" value="Transposase IS200-like"/>
    <property type="match status" value="1"/>
</dbReference>
<protein>
    <submittedName>
        <fullName evidence="2">Transposase</fullName>
    </submittedName>
</protein>
<evidence type="ECO:0000313" key="2">
    <source>
        <dbReference type="EMBL" id="MCQ4166667.1"/>
    </source>
</evidence>
<accession>A0ABT1QWK6</accession>
<reference evidence="2" key="1">
    <citation type="submission" date="2022-07" db="EMBL/GenBank/DDBJ databases">
        <title>Tahibacter sp., a new gammaproteobacterium isolated from the silt sample collected at pig farm.</title>
        <authorList>
            <person name="Chen H."/>
        </authorList>
    </citation>
    <scope>NUCLEOTIDE SEQUENCE</scope>
    <source>
        <strain evidence="2">P2K</strain>
    </source>
</reference>
<dbReference type="Proteomes" id="UP001165498">
    <property type="component" value="Unassembled WGS sequence"/>
</dbReference>